<comment type="cofactor">
    <cofactor evidence="6">
        <name>Zn(2+)</name>
        <dbReference type="ChEBI" id="CHEBI:29105"/>
    </cofactor>
    <text evidence="6">Binds 1 zinc ion per subunit.</text>
</comment>
<dbReference type="EMBL" id="CYPU01000007">
    <property type="protein sequence ID" value="CUH46076.1"/>
    <property type="molecule type" value="Genomic_DNA"/>
</dbReference>
<evidence type="ECO:0000256" key="7">
    <source>
        <dbReference type="SAM" id="SignalP"/>
    </source>
</evidence>
<dbReference type="InterPro" id="IPR051156">
    <property type="entry name" value="Mito/Outer_Membr_Metalloprot"/>
</dbReference>
<dbReference type="PROSITE" id="PS51257">
    <property type="entry name" value="PROKAR_LIPOPROTEIN"/>
    <property type="match status" value="1"/>
</dbReference>
<proteinExistence type="inferred from homology"/>
<comment type="similarity">
    <text evidence="6">Belongs to the peptidase M48 family.</text>
</comment>
<evidence type="ECO:0000259" key="8">
    <source>
        <dbReference type="Pfam" id="PF01435"/>
    </source>
</evidence>
<dbReference type="GO" id="GO:0046872">
    <property type="term" value="F:metal ion binding"/>
    <property type="evidence" value="ECO:0007669"/>
    <property type="project" value="UniProtKB-KW"/>
</dbReference>
<keyword evidence="2" id="KW-0479">Metal-binding</keyword>
<dbReference type="PANTHER" id="PTHR22726:SF1">
    <property type="entry name" value="METALLOENDOPEPTIDASE OMA1, MITOCHONDRIAL"/>
    <property type="match status" value="1"/>
</dbReference>
<dbReference type="AlphaFoldDB" id="A0A0N7LPT0"/>
<keyword evidence="1 6" id="KW-0645">Protease</keyword>
<feature type="domain" description="Peptidase M48" evidence="8">
    <location>
        <begin position="57"/>
        <end position="227"/>
    </location>
</feature>
<evidence type="ECO:0000256" key="4">
    <source>
        <dbReference type="ARBA" id="ARBA00022833"/>
    </source>
</evidence>
<accession>A0A0N7LPT0</accession>
<sequence length="235" mass="26056">MYRLICMFLPLFLAACSAGEMRLQPATQWSGTLGEYQVEAAAVRDVSRSIGKEARAECLKRAKVKNCDFTVLVDLNPQAEANAFQTLDDRGQPVIIMTRSMIQSAQNPDELAFVLGHETAHHLLRHIPRQAENAQESAVIFNNLGKLFGEEGEDLERTQKIGAEVGVQLNVKAFELEADQLGTIITYNAGYNPLIGAKYFDRIPDPEDSFLASHPPNAQRVQMVQNTARKLGLTQ</sequence>
<evidence type="ECO:0000313" key="9">
    <source>
        <dbReference type="EMBL" id="CUH46076.1"/>
    </source>
</evidence>
<keyword evidence="3 6" id="KW-0378">Hydrolase</keyword>
<dbReference type="GO" id="GO:0004222">
    <property type="term" value="F:metalloendopeptidase activity"/>
    <property type="evidence" value="ECO:0007669"/>
    <property type="project" value="InterPro"/>
</dbReference>
<keyword evidence="4 6" id="KW-0862">Zinc</keyword>
<reference evidence="9 10" key="1">
    <citation type="submission" date="2015-09" db="EMBL/GenBank/DDBJ databases">
        <authorList>
            <consortium name="Swine Surveillance"/>
        </authorList>
    </citation>
    <scope>NUCLEOTIDE SEQUENCE [LARGE SCALE GENOMIC DNA]</scope>
    <source>
        <strain evidence="9 10">CECT 4292</strain>
    </source>
</reference>
<dbReference type="Proteomes" id="UP000050783">
    <property type="component" value="Unassembled WGS sequence"/>
</dbReference>
<dbReference type="GO" id="GO:0016020">
    <property type="term" value="C:membrane"/>
    <property type="evidence" value="ECO:0007669"/>
    <property type="project" value="TreeGrafter"/>
</dbReference>
<keyword evidence="5 6" id="KW-0482">Metalloprotease</keyword>
<evidence type="ECO:0000256" key="5">
    <source>
        <dbReference type="ARBA" id="ARBA00023049"/>
    </source>
</evidence>
<evidence type="ECO:0000256" key="1">
    <source>
        <dbReference type="ARBA" id="ARBA00022670"/>
    </source>
</evidence>
<keyword evidence="7" id="KW-0732">Signal</keyword>
<evidence type="ECO:0000313" key="10">
    <source>
        <dbReference type="Proteomes" id="UP000050783"/>
    </source>
</evidence>
<dbReference type="OrthoDB" id="7338723at2"/>
<name>A0A0N7LPT0_9RHOB</name>
<evidence type="ECO:0000256" key="3">
    <source>
        <dbReference type="ARBA" id="ARBA00022801"/>
    </source>
</evidence>
<evidence type="ECO:0000256" key="2">
    <source>
        <dbReference type="ARBA" id="ARBA00022723"/>
    </source>
</evidence>
<gene>
    <name evidence="9" type="ORF">RUA4292_00240</name>
</gene>
<organism evidence="9 10">
    <name type="scientific">Ruegeria atlantica</name>
    <dbReference type="NCBI Taxonomy" id="81569"/>
    <lineage>
        <taxon>Bacteria</taxon>
        <taxon>Pseudomonadati</taxon>
        <taxon>Pseudomonadota</taxon>
        <taxon>Alphaproteobacteria</taxon>
        <taxon>Rhodobacterales</taxon>
        <taxon>Roseobacteraceae</taxon>
        <taxon>Ruegeria</taxon>
    </lineage>
</organism>
<dbReference type="InterPro" id="IPR001915">
    <property type="entry name" value="Peptidase_M48"/>
</dbReference>
<dbReference type="Pfam" id="PF01435">
    <property type="entry name" value="Peptidase_M48"/>
    <property type="match status" value="1"/>
</dbReference>
<evidence type="ECO:0000256" key="6">
    <source>
        <dbReference type="RuleBase" id="RU003983"/>
    </source>
</evidence>
<protein>
    <submittedName>
        <fullName evidence="9">Putative Zn-dependent protease</fullName>
    </submittedName>
</protein>
<dbReference type="Gene3D" id="3.30.2010.10">
    <property type="entry name" value="Metalloproteases ('zincins'), catalytic domain"/>
    <property type="match status" value="1"/>
</dbReference>
<feature type="signal peptide" evidence="7">
    <location>
        <begin position="1"/>
        <end position="18"/>
    </location>
</feature>
<dbReference type="PANTHER" id="PTHR22726">
    <property type="entry name" value="METALLOENDOPEPTIDASE OMA1"/>
    <property type="match status" value="1"/>
</dbReference>
<feature type="chain" id="PRO_5006015473" evidence="7">
    <location>
        <begin position="19"/>
        <end position="235"/>
    </location>
</feature>
<dbReference type="CDD" id="cd07324">
    <property type="entry name" value="M48C_Oma1-like"/>
    <property type="match status" value="1"/>
</dbReference>
<dbReference type="GO" id="GO:0051603">
    <property type="term" value="P:proteolysis involved in protein catabolic process"/>
    <property type="evidence" value="ECO:0007669"/>
    <property type="project" value="TreeGrafter"/>
</dbReference>